<keyword evidence="2 5" id="KW-0812">Transmembrane</keyword>
<dbReference type="AlphaFoldDB" id="A0A8J3E6C5"/>
<evidence type="ECO:0000256" key="3">
    <source>
        <dbReference type="ARBA" id="ARBA00022989"/>
    </source>
</evidence>
<dbReference type="GO" id="GO:0005576">
    <property type="term" value="C:extracellular region"/>
    <property type="evidence" value="ECO:0007669"/>
    <property type="project" value="TreeGrafter"/>
</dbReference>
<feature type="transmembrane region" description="Helical" evidence="5">
    <location>
        <begin position="106"/>
        <end position="125"/>
    </location>
</feature>
<evidence type="ECO:0000256" key="5">
    <source>
        <dbReference type="HAMAP-Rule" id="MF_01600"/>
    </source>
</evidence>
<comment type="caution">
    <text evidence="7">The sequence shown here is derived from an EMBL/GenBank/DDBJ whole genome shotgun (WGS) entry which is preliminary data.</text>
</comment>
<feature type="transmembrane region" description="Helical" evidence="5">
    <location>
        <begin position="50"/>
        <end position="72"/>
    </location>
</feature>
<dbReference type="RefSeq" id="WP_189051535.1">
    <property type="nucleotide sequence ID" value="NZ_BMJQ01000019.1"/>
</dbReference>
<feature type="region of interest" description="Disordered" evidence="6">
    <location>
        <begin position="931"/>
        <end position="955"/>
    </location>
</feature>
<organism evidence="7 8">
    <name type="scientific">Aliidongia dinghuensis</name>
    <dbReference type="NCBI Taxonomy" id="1867774"/>
    <lineage>
        <taxon>Bacteria</taxon>
        <taxon>Pseudomonadati</taxon>
        <taxon>Pseudomonadota</taxon>
        <taxon>Alphaproteobacteria</taxon>
        <taxon>Rhodospirillales</taxon>
        <taxon>Dongiaceae</taxon>
        <taxon>Aliidongia</taxon>
    </lineage>
</organism>
<evidence type="ECO:0000256" key="6">
    <source>
        <dbReference type="SAM" id="MobiDB-lite"/>
    </source>
</evidence>
<accession>A0A8J3E6C5</accession>
<dbReference type="GO" id="GO:0005886">
    <property type="term" value="C:plasma membrane"/>
    <property type="evidence" value="ECO:0007669"/>
    <property type="project" value="UniProtKB-SubCell"/>
</dbReference>
<dbReference type="EMBL" id="BMJQ01000019">
    <property type="protein sequence ID" value="GGF42847.1"/>
    <property type="molecule type" value="Genomic_DNA"/>
</dbReference>
<evidence type="ECO:0000313" key="7">
    <source>
        <dbReference type="EMBL" id="GGF42847.1"/>
    </source>
</evidence>
<comment type="caution">
    <text evidence="5">Lacks conserved residue(s) required for the propagation of feature annotation.</text>
</comment>
<evidence type="ECO:0000313" key="8">
    <source>
        <dbReference type="Proteomes" id="UP000646365"/>
    </source>
</evidence>
<feature type="transmembrane region" description="Helical" evidence="5">
    <location>
        <begin position="253"/>
        <end position="272"/>
    </location>
</feature>
<dbReference type="HAMAP" id="MF_01600">
    <property type="entry name" value="UPF0182"/>
    <property type="match status" value="1"/>
</dbReference>
<feature type="transmembrane region" description="Helical" evidence="5">
    <location>
        <begin position="200"/>
        <end position="222"/>
    </location>
</feature>
<feature type="region of interest" description="Disordered" evidence="6">
    <location>
        <begin position="852"/>
        <end position="892"/>
    </location>
</feature>
<dbReference type="PANTHER" id="PTHR39344:SF1">
    <property type="entry name" value="UPF0182 PROTEIN SLL1060"/>
    <property type="match status" value="1"/>
</dbReference>
<sequence>MRRRPLAVASIVILVCLVTLGRVGDFLVDWIWFSSIGYPDVFWTVFKAKAALGAATFLGSGLSLWASGVLALRFARRPAPLPPAFGVGSAAVPLLPGLFRRADPRFAWRFLIAAAAVIPGAFIAAGETGNWDLALRFIAQAPYGQSDPLFNTDIGFYLFSLPAYVALRNWMLITLFASTLVAGLVYWAHGDVVIAAQSRWISPAAIAHGSVLLGLFFVVKAWSYVLDRFLLLYGDNGVVVGAGYTDIHVGLPVLWALVAVASVAALLSWANLRRRTFRLPLTAVVLVFGSSFVLSLVCPALFQRIYVKPNELQLEAPYIGQNIALTQEAYNLRQIAVKPFPAELGLSYQSIQDNGATIDNIRLWDWQPLVDTYAQLQEIRTYYKFRDMEVDRYEIGGSYQQVMLSARELEPALLPPNAHTWVNLHLLFTHGIGVVMSPVTQKSAEGLPTLYLKDIPPVASLGPAIRQPRIYFGQASDSYVIVKASTPEFDYPKGVDNAYTTYDGSDGITLAGAARRTLFAWYFGDTNILLSNYVTDESRILFRRNIQDRVRVIAPFLRLDRDPYVVVSGGRLFWIQDTYTTSDWFPYARPAPEETANYIRNSVKVVIDAYNGSVAFYVADPSDPIVATYRRIFPGLFKPLEAMPPDLQRHIRYPEDLFLMQARMYRAYHMDAPEVFYNREDLWQFPREPNISEHATMAPYYAIMRLPGEARAQFFLMLPMVPNQRQNMIAWLAARCDPPDYGKLIVYEFPKDKLVYGPFQIEARINQNTEISQQITLWNQSGSRVIRGNLLVIPIANSVLYVTPLYLRAETGQLPELKRVIAAYGERVVMEETLSAALASLFKESAIGELSPVRPGPMTPGPMTPSPMTRGPITPGSMTPGRPSPAGPGDDRARAALRHYDLAIERLKAGDWSGFGAELEALRALLEALSQPAPLVSKERTQPPTATDDGLRPQP</sequence>
<keyword evidence="1 5" id="KW-1003">Cell membrane</keyword>
<keyword evidence="8" id="KW-1185">Reference proteome</keyword>
<comment type="subcellular location">
    <subcellularLocation>
        <location evidence="5">Cell membrane</location>
        <topology evidence="5">Multi-pass membrane protein</topology>
    </subcellularLocation>
</comment>
<feature type="transmembrane region" description="Helical" evidence="5">
    <location>
        <begin position="170"/>
        <end position="188"/>
    </location>
</feature>
<keyword evidence="3 5" id="KW-1133">Transmembrane helix</keyword>
<feature type="transmembrane region" description="Helical" evidence="5">
    <location>
        <begin position="279"/>
        <end position="302"/>
    </location>
</feature>
<evidence type="ECO:0000256" key="4">
    <source>
        <dbReference type="ARBA" id="ARBA00023136"/>
    </source>
</evidence>
<dbReference type="InterPro" id="IPR005372">
    <property type="entry name" value="UPF0182"/>
</dbReference>
<keyword evidence="4 5" id="KW-0472">Membrane</keyword>
<dbReference type="Proteomes" id="UP000646365">
    <property type="component" value="Unassembled WGS sequence"/>
</dbReference>
<reference evidence="7" key="1">
    <citation type="journal article" date="2014" name="Int. J. Syst. Evol. Microbiol.">
        <title>Complete genome sequence of Corynebacterium casei LMG S-19264T (=DSM 44701T), isolated from a smear-ripened cheese.</title>
        <authorList>
            <consortium name="US DOE Joint Genome Institute (JGI-PGF)"/>
            <person name="Walter F."/>
            <person name="Albersmeier A."/>
            <person name="Kalinowski J."/>
            <person name="Ruckert C."/>
        </authorList>
    </citation>
    <scope>NUCLEOTIDE SEQUENCE</scope>
    <source>
        <strain evidence="7">CGMCC 1.15725</strain>
    </source>
</reference>
<proteinExistence type="inferred from homology"/>
<evidence type="ECO:0000256" key="1">
    <source>
        <dbReference type="ARBA" id="ARBA00022475"/>
    </source>
</evidence>
<gene>
    <name evidence="7" type="ORF">GCM10011611_56570</name>
</gene>
<name>A0A8J3E6C5_9PROT</name>
<protein>
    <recommendedName>
        <fullName evidence="5">UPF0182 protein GCM10011611_56570</fullName>
    </recommendedName>
</protein>
<dbReference type="Pfam" id="PF03699">
    <property type="entry name" value="UPF0182"/>
    <property type="match status" value="1"/>
</dbReference>
<reference evidence="7" key="2">
    <citation type="submission" date="2020-09" db="EMBL/GenBank/DDBJ databases">
        <authorList>
            <person name="Sun Q."/>
            <person name="Zhou Y."/>
        </authorList>
    </citation>
    <scope>NUCLEOTIDE SEQUENCE</scope>
    <source>
        <strain evidence="7">CGMCC 1.15725</strain>
    </source>
</reference>
<comment type="similarity">
    <text evidence="5">Belongs to the UPF0182 family.</text>
</comment>
<feature type="compositionally biased region" description="Pro residues" evidence="6">
    <location>
        <begin position="854"/>
        <end position="865"/>
    </location>
</feature>
<dbReference type="PANTHER" id="PTHR39344">
    <property type="entry name" value="UPF0182 PROTEIN SLL1060"/>
    <property type="match status" value="1"/>
</dbReference>
<evidence type="ECO:0000256" key="2">
    <source>
        <dbReference type="ARBA" id="ARBA00022692"/>
    </source>
</evidence>